<sequence>MGAFNPNNVPTWTHYISKHLIITQETFLDGIEWIYGKKADGTPNYGWEGEGDNMKVTVFTEEPKDLKEMLQTIDRLIKTKSPIQFISGYVMLFANELRVMLQSRRPDLVKKLPWQE</sequence>
<protein>
    <submittedName>
        <fullName evidence="1">Uncharacterized protein</fullName>
    </submittedName>
</protein>
<proteinExistence type="predicted"/>
<evidence type="ECO:0000313" key="1">
    <source>
        <dbReference type="EMBL" id="RKK11917.1"/>
    </source>
</evidence>
<name>A0A3L6N468_FUSOX</name>
<dbReference type="Proteomes" id="UP000270866">
    <property type="component" value="Chromosome 11"/>
</dbReference>
<organism evidence="1 2">
    <name type="scientific">Fusarium oxysporum f. sp. cepae</name>
    <dbReference type="NCBI Taxonomy" id="396571"/>
    <lineage>
        <taxon>Eukaryota</taxon>
        <taxon>Fungi</taxon>
        <taxon>Dikarya</taxon>
        <taxon>Ascomycota</taxon>
        <taxon>Pezizomycotina</taxon>
        <taxon>Sordariomycetes</taxon>
        <taxon>Hypocreomycetidae</taxon>
        <taxon>Hypocreales</taxon>
        <taxon>Nectriaceae</taxon>
        <taxon>Fusarium</taxon>
        <taxon>Fusarium oxysporum species complex</taxon>
    </lineage>
</organism>
<dbReference type="EMBL" id="MRCU01000009">
    <property type="protein sequence ID" value="RKK11917.1"/>
    <property type="molecule type" value="Genomic_DNA"/>
</dbReference>
<gene>
    <name evidence="1" type="ORF">BFJ65_g13793</name>
</gene>
<evidence type="ECO:0000313" key="2">
    <source>
        <dbReference type="Proteomes" id="UP000270866"/>
    </source>
</evidence>
<dbReference type="AlphaFoldDB" id="A0A3L6N468"/>
<reference evidence="1 2" key="1">
    <citation type="journal article" date="2018" name="Sci. Rep.">
        <title>Characterisation of pathogen-specific regions and novel effector candidates in Fusarium oxysporum f. sp. cepae.</title>
        <authorList>
            <person name="Armitage A.D."/>
            <person name="Taylor A."/>
            <person name="Sobczyk M.K."/>
            <person name="Baxter L."/>
            <person name="Greenfield B.P."/>
            <person name="Bates H.J."/>
            <person name="Wilson F."/>
            <person name="Jackson A.C."/>
            <person name="Ott S."/>
            <person name="Harrison R.J."/>
            <person name="Clarkson J.P."/>
        </authorList>
    </citation>
    <scope>NUCLEOTIDE SEQUENCE [LARGE SCALE GENOMIC DNA]</scope>
    <source>
        <strain evidence="1 2">FoC_Fus2</strain>
    </source>
</reference>
<accession>A0A3L6N468</accession>
<comment type="caution">
    <text evidence="1">The sequence shown here is derived from an EMBL/GenBank/DDBJ whole genome shotgun (WGS) entry which is preliminary data.</text>
</comment>